<sequence>MSERTYQLTAVAVYFAVMVAIGVYASRRNRSHEDYLLAGRRLRPWTAALSAGASDMSGWLMMGLPGAIFLAGLVEAWIAIGLTIGAYLNWRLVAPRLRAYTEVSGDAITIPSFLENRFRDTSHALRLTSGLVILVFFTFYISAGMVAGGVFFQASFGSSYLTGMLLVAAVTLAYTLVGGFLGASLTDVVQGLMMMTALLVVPALAVAELGGPAATLEALRDGLPDGLALVPAGAAAGATALAVVSALAWGLGYFGQPHIIVRFMAMQAPSSARSARRIGMTWMVLSLLGAVACGLVGAAYVHSTGIDLADPETVVLHLSQVLMHPLVSGLVLAAVLAAIMSTISSQLVVCSSALVEDLYRAVSRTPPAPRRLLLLGRAGVLVIALIAALLAVTPNGSILGLVGFAWAGFGASFGPVVLLSLFWRRLTTAGSLAALAGGSVTVIVWSLLDTGLYELLPGFVVATLLAVVVSRRTHRPDAQVDQEFATAAALSRSPGARNVPGPTQAG</sequence>
<comment type="function">
    <text evidence="14">Catalyzes the sodium-dependent uptake of extracellular L-proline.</text>
</comment>
<keyword evidence="8 14" id="KW-0915">Sodium</keyword>
<dbReference type="GO" id="GO:0005298">
    <property type="term" value="F:proline:sodium symporter activity"/>
    <property type="evidence" value="ECO:0007669"/>
    <property type="project" value="UniProtKB-UniRule"/>
</dbReference>
<dbReference type="PROSITE" id="PS50283">
    <property type="entry name" value="NA_SOLUT_SYMP_3"/>
    <property type="match status" value="1"/>
</dbReference>
<evidence type="ECO:0000256" key="10">
    <source>
        <dbReference type="ARBA" id="ARBA00023136"/>
    </source>
</evidence>
<keyword evidence="3 14" id="KW-0813">Transport</keyword>
<feature type="transmembrane region" description="Helical" evidence="14">
    <location>
        <begin position="322"/>
        <end position="351"/>
    </location>
</feature>
<feature type="transmembrane region" description="Helical" evidence="14">
    <location>
        <begin position="160"/>
        <end position="181"/>
    </location>
</feature>
<evidence type="ECO:0000256" key="1">
    <source>
        <dbReference type="ARBA" id="ARBA00004651"/>
    </source>
</evidence>
<comment type="catalytic activity">
    <reaction evidence="12">
        <text>L-proline(in) + Na(+)(in) = L-proline(out) + Na(+)(out)</text>
        <dbReference type="Rhea" id="RHEA:28967"/>
        <dbReference type="ChEBI" id="CHEBI:29101"/>
        <dbReference type="ChEBI" id="CHEBI:60039"/>
    </reaction>
</comment>
<feature type="transmembrane region" description="Helical" evidence="14">
    <location>
        <begin position="451"/>
        <end position="469"/>
    </location>
</feature>
<keyword evidence="10 14" id="KW-0472">Membrane</keyword>
<dbReference type="OrthoDB" id="9789704at2"/>
<evidence type="ECO:0000256" key="4">
    <source>
        <dbReference type="ARBA" id="ARBA00022475"/>
    </source>
</evidence>
<dbReference type="AlphaFoldDB" id="A0A3M2JJT6"/>
<evidence type="ECO:0000256" key="9">
    <source>
        <dbReference type="ARBA" id="ARBA00023065"/>
    </source>
</evidence>
<evidence type="ECO:0000256" key="6">
    <source>
        <dbReference type="ARBA" id="ARBA00022847"/>
    </source>
</evidence>
<evidence type="ECO:0000256" key="12">
    <source>
        <dbReference type="ARBA" id="ARBA00033708"/>
    </source>
</evidence>
<evidence type="ECO:0000256" key="3">
    <source>
        <dbReference type="ARBA" id="ARBA00022448"/>
    </source>
</evidence>
<feature type="transmembrane region" description="Helical" evidence="14">
    <location>
        <begin position="127"/>
        <end position="154"/>
    </location>
</feature>
<dbReference type="Proteomes" id="UP000269289">
    <property type="component" value="Unassembled WGS sequence"/>
</dbReference>
<proteinExistence type="inferred from homology"/>
<keyword evidence="4 14" id="KW-1003">Cell membrane</keyword>
<feature type="transmembrane region" description="Helical" evidence="14">
    <location>
        <begin position="227"/>
        <end position="254"/>
    </location>
</feature>
<dbReference type="EMBL" id="RFFI01000002">
    <property type="protein sequence ID" value="RMI14337.1"/>
    <property type="molecule type" value="Genomic_DNA"/>
</dbReference>
<name>A0A3M2JJT6_9CELL</name>
<keyword evidence="5 14" id="KW-0812">Transmembrane</keyword>
<dbReference type="PANTHER" id="PTHR48086:SF3">
    <property type="entry name" value="SODIUM_PROLINE SYMPORTER"/>
    <property type="match status" value="1"/>
</dbReference>
<evidence type="ECO:0000256" key="11">
    <source>
        <dbReference type="ARBA" id="ARBA00023201"/>
    </source>
</evidence>
<dbReference type="Gene3D" id="1.20.1730.10">
    <property type="entry name" value="Sodium/glucose cotransporter"/>
    <property type="match status" value="1"/>
</dbReference>
<keyword evidence="7 14" id="KW-1133">Transmembrane helix</keyword>
<reference evidence="15 16" key="1">
    <citation type="submission" date="2018-10" db="EMBL/GenBank/DDBJ databases">
        <title>Isolation, diversity and antifungal activity of actinobacteria from wheat.</title>
        <authorList>
            <person name="Han C."/>
        </authorList>
    </citation>
    <scope>NUCLEOTIDE SEQUENCE [LARGE SCALE GENOMIC DNA]</scope>
    <source>
        <strain evidence="15 16">NEAU-YY56</strain>
    </source>
</reference>
<dbReference type="GO" id="GO:0015193">
    <property type="term" value="F:L-proline transmembrane transporter activity"/>
    <property type="evidence" value="ECO:0007669"/>
    <property type="project" value="TreeGrafter"/>
</dbReference>
<feature type="transmembrane region" description="Helical" evidence="14">
    <location>
        <begin position="188"/>
        <end position="207"/>
    </location>
</feature>
<keyword evidence="9 14" id="KW-0406">Ion transport</keyword>
<dbReference type="GO" id="GO:0005886">
    <property type="term" value="C:plasma membrane"/>
    <property type="evidence" value="ECO:0007669"/>
    <property type="project" value="UniProtKB-SubCell"/>
</dbReference>
<dbReference type="InterPro" id="IPR050277">
    <property type="entry name" value="Sodium:Solute_Symporter"/>
</dbReference>
<organism evidence="15 16">
    <name type="scientific">Cellulomonas triticagri</name>
    <dbReference type="NCBI Taxonomy" id="2483352"/>
    <lineage>
        <taxon>Bacteria</taxon>
        <taxon>Bacillati</taxon>
        <taxon>Actinomycetota</taxon>
        <taxon>Actinomycetes</taxon>
        <taxon>Micrococcales</taxon>
        <taxon>Cellulomonadaceae</taxon>
        <taxon>Cellulomonas</taxon>
    </lineage>
</organism>
<dbReference type="GO" id="GO:0031402">
    <property type="term" value="F:sodium ion binding"/>
    <property type="evidence" value="ECO:0007669"/>
    <property type="project" value="UniProtKB-UniRule"/>
</dbReference>
<comment type="similarity">
    <text evidence="2 13">Belongs to the sodium:solute symporter (SSF) (TC 2.A.21) family.</text>
</comment>
<dbReference type="RefSeq" id="WP_122147566.1">
    <property type="nucleotide sequence ID" value="NZ_RFFI01000002.1"/>
</dbReference>
<evidence type="ECO:0000313" key="15">
    <source>
        <dbReference type="EMBL" id="RMI14337.1"/>
    </source>
</evidence>
<comment type="subcellular location">
    <subcellularLocation>
        <location evidence="1 14">Cell membrane</location>
        <topology evidence="1 14">Multi-pass membrane protein</topology>
    </subcellularLocation>
</comment>
<dbReference type="CDD" id="cd11475">
    <property type="entry name" value="SLC5sbd_PutP"/>
    <property type="match status" value="1"/>
</dbReference>
<dbReference type="InterPro" id="IPR038377">
    <property type="entry name" value="Na/Glc_symporter_sf"/>
</dbReference>
<keyword evidence="6 14" id="KW-0769">Symport</keyword>
<evidence type="ECO:0000256" key="2">
    <source>
        <dbReference type="ARBA" id="ARBA00006434"/>
    </source>
</evidence>
<protein>
    <recommendedName>
        <fullName evidence="14">Sodium/proline symporter</fullName>
    </recommendedName>
    <alternativeName>
        <fullName evidence="14">Proline permease</fullName>
    </alternativeName>
</protein>
<dbReference type="InterPro" id="IPR001734">
    <property type="entry name" value="Na/solute_symporter"/>
</dbReference>
<keyword evidence="14" id="KW-0029">Amino-acid transport</keyword>
<accession>A0A3M2JJT6</accession>
<dbReference type="InterPro" id="IPR011851">
    <property type="entry name" value="Na/Pro_symporter"/>
</dbReference>
<feature type="transmembrane region" description="Helical" evidence="14">
    <location>
        <begin position="282"/>
        <end position="302"/>
    </location>
</feature>
<feature type="transmembrane region" description="Helical" evidence="14">
    <location>
        <begin position="426"/>
        <end position="445"/>
    </location>
</feature>
<feature type="transmembrane region" description="Helical" evidence="14">
    <location>
        <begin position="398"/>
        <end position="419"/>
    </location>
</feature>
<keyword evidence="11 14" id="KW-0739">Sodium transport</keyword>
<keyword evidence="16" id="KW-1185">Reference proteome</keyword>
<evidence type="ECO:0000256" key="8">
    <source>
        <dbReference type="ARBA" id="ARBA00023053"/>
    </source>
</evidence>
<evidence type="ECO:0000256" key="5">
    <source>
        <dbReference type="ARBA" id="ARBA00022692"/>
    </source>
</evidence>
<dbReference type="NCBIfam" id="TIGR02121">
    <property type="entry name" value="Na_Pro_sym"/>
    <property type="match status" value="1"/>
</dbReference>
<evidence type="ECO:0000256" key="7">
    <source>
        <dbReference type="ARBA" id="ARBA00022989"/>
    </source>
</evidence>
<comment type="caution">
    <text evidence="15">The sequence shown here is derived from an EMBL/GenBank/DDBJ whole genome shotgun (WGS) entry which is preliminary data.</text>
</comment>
<evidence type="ECO:0000313" key="16">
    <source>
        <dbReference type="Proteomes" id="UP000269289"/>
    </source>
</evidence>
<gene>
    <name evidence="15" type="primary">putP</name>
    <name evidence="15" type="ORF">EBM89_00845</name>
</gene>
<feature type="transmembrane region" description="Helical" evidence="14">
    <location>
        <begin position="6"/>
        <end position="25"/>
    </location>
</feature>
<evidence type="ECO:0000256" key="13">
    <source>
        <dbReference type="RuleBase" id="RU362091"/>
    </source>
</evidence>
<dbReference type="GO" id="GO:0015824">
    <property type="term" value="P:proline transport"/>
    <property type="evidence" value="ECO:0007669"/>
    <property type="project" value="UniProtKB-UniRule"/>
</dbReference>
<dbReference type="Pfam" id="PF00474">
    <property type="entry name" value="SSF"/>
    <property type="match status" value="1"/>
</dbReference>
<dbReference type="PANTHER" id="PTHR48086">
    <property type="entry name" value="SODIUM/PROLINE SYMPORTER-RELATED"/>
    <property type="match status" value="1"/>
</dbReference>
<dbReference type="NCBIfam" id="TIGR00813">
    <property type="entry name" value="sss"/>
    <property type="match status" value="1"/>
</dbReference>
<feature type="transmembrane region" description="Helical" evidence="14">
    <location>
        <begin position="372"/>
        <end position="392"/>
    </location>
</feature>
<evidence type="ECO:0000256" key="14">
    <source>
        <dbReference type="RuleBase" id="RU366012"/>
    </source>
</evidence>
<feature type="transmembrane region" description="Helical" evidence="14">
    <location>
        <begin position="68"/>
        <end position="88"/>
    </location>
</feature>